<name>A0ABP7QIF1_9SPHI</name>
<keyword evidence="4" id="KW-1185">Reference proteome</keyword>
<evidence type="ECO:0000256" key="1">
    <source>
        <dbReference type="SAM" id="Phobius"/>
    </source>
</evidence>
<keyword evidence="1" id="KW-0472">Membrane</keyword>
<evidence type="ECO:0000256" key="2">
    <source>
        <dbReference type="SAM" id="SignalP"/>
    </source>
</evidence>
<keyword evidence="1" id="KW-1133">Transmembrane helix</keyword>
<organism evidence="3 4">
    <name type="scientific">Mucilaginibacter dorajii</name>
    <dbReference type="NCBI Taxonomy" id="692994"/>
    <lineage>
        <taxon>Bacteria</taxon>
        <taxon>Pseudomonadati</taxon>
        <taxon>Bacteroidota</taxon>
        <taxon>Sphingobacteriia</taxon>
        <taxon>Sphingobacteriales</taxon>
        <taxon>Sphingobacteriaceae</taxon>
        <taxon>Mucilaginibacter</taxon>
    </lineage>
</organism>
<dbReference type="Proteomes" id="UP001500742">
    <property type="component" value="Unassembled WGS sequence"/>
</dbReference>
<protein>
    <submittedName>
        <fullName evidence="3">Uncharacterized protein</fullName>
    </submittedName>
</protein>
<evidence type="ECO:0000313" key="3">
    <source>
        <dbReference type="EMBL" id="GAA3982841.1"/>
    </source>
</evidence>
<accession>A0ABP7QIF1</accession>
<reference evidence="4" key="1">
    <citation type="journal article" date="2019" name="Int. J. Syst. Evol. Microbiol.">
        <title>The Global Catalogue of Microorganisms (GCM) 10K type strain sequencing project: providing services to taxonomists for standard genome sequencing and annotation.</title>
        <authorList>
            <consortium name="The Broad Institute Genomics Platform"/>
            <consortium name="The Broad Institute Genome Sequencing Center for Infectious Disease"/>
            <person name="Wu L."/>
            <person name="Ma J."/>
        </authorList>
    </citation>
    <scope>NUCLEOTIDE SEQUENCE [LARGE SCALE GENOMIC DNA]</scope>
    <source>
        <strain evidence="4">JCM 16601</strain>
    </source>
</reference>
<evidence type="ECO:0000313" key="4">
    <source>
        <dbReference type="Proteomes" id="UP001500742"/>
    </source>
</evidence>
<feature type="chain" id="PRO_5046256837" evidence="2">
    <location>
        <begin position="21"/>
        <end position="171"/>
    </location>
</feature>
<gene>
    <name evidence="3" type="ORF">GCM10022210_38000</name>
</gene>
<feature type="signal peptide" evidence="2">
    <location>
        <begin position="1"/>
        <end position="20"/>
    </location>
</feature>
<dbReference type="RefSeq" id="WP_259090287.1">
    <property type="nucleotide sequence ID" value="NZ_BAAAZC010000027.1"/>
</dbReference>
<keyword evidence="1" id="KW-0812">Transmembrane</keyword>
<keyword evidence="2" id="KW-0732">Signal</keyword>
<sequence length="171" mass="19681">MKKLILLGLLCFFAAGNLFAQTQADADSIAYQNQRKKINQMLADRKLKFGQYSQSLSQHTGIFGFQTKDDIRRSGNILMDIAKTDDNIFKELKILFEYSAFQQRQIQDHGKEAETISQNYAAALNKLKQRDAQLKVDLEHKSTLSTVYITIIVFMFASILYLLYQRNKLKA</sequence>
<proteinExistence type="predicted"/>
<comment type="caution">
    <text evidence="3">The sequence shown here is derived from an EMBL/GenBank/DDBJ whole genome shotgun (WGS) entry which is preliminary data.</text>
</comment>
<feature type="transmembrane region" description="Helical" evidence="1">
    <location>
        <begin position="145"/>
        <end position="164"/>
    </location>
</feature>
<dbReference type="EMBL" id="BAAAZC010000027">
    <property type="protein sequence ID" value="GAA3982841.1"/>
    <property type="molecule type" value="Genomic_DNA"/>
</dbReference>